<sequence>MSIAIAKESPLGADLALLMQRHTADMHADTPQESIHMMDASQLAIPAVDFFVLRDAGKPLAMGAFKRIDADHAEIKSMHVLTEARGRGLSRVMLDHLVAQAKAAGLSRLSLETGVQPTFVAARALYYKAGFEDCPPFEGYTLDPNSVYMTRKLT</sequence>
<dbReference type="Proteomes" id="UP001157355">
    <property type="component" value="Unassembled WGS sequence"/>
</dbReference>
<reference evidence="4 5" key="1">
    <citation type="journal article" date="2014" name="Int. J. Syst. Evol. Microbiol.">
        <title>Complete genome sequence of Corynebacterium casei LMG S-19264T (=DSM 44701T), isolated from a smear-ripened cheese.</title>
        <authorList>
            <consortium name="US DOE Joint Genome Institute (JGI-PGF)"/>
            <person name="Walter F."/>
            <person name="Albersmeier A."/>
            <person name="Kalinowski J."/>
            <person name="Ruckert C."/>
        </authorList>
    </citation>
    <scope>NUCLEOTIDE SEQUENCE [LARGE SCALE GENOMIC DNA]</scope>
    <source>
        <strain evidence="4 5">NBRC 111766</strain>
    </source>
</reference>
<keyword evidence="2" id="KW-0012">Acyltransferase</keyword>
<keyword evidence="1" id="KW-0808">Transferase</keyword>
<evidence type="ECO:0000256" key="2">
    <source>
        <dbReference type="ARBA" id="ARBA00023315"/>
    </source>
</evidence>
<feature type="domain" description="N-acetyltransferase" evidence="3">
    <location>
        <begin position="3"/>
        <end position="154"/>
    </location>
</feature>
<dbReference type="PANTHER" id="PTHR43877">
    <property type="entry name" value="AMINOALKYLPHOSPHONATE N-ACETYLTRANSFERASE-RELATED-RELATED"/>
    <property type="match status" value="1"/>
</dbReference>
<keyword evidence="5" id="KW-1185">Reference proteome</keyword>
<proteinExistence type="predicted"/>
<dbReference type="Gene3D" id="3.40.630.30">
    <property type="match status" value="1"/>
</dbReference>
<evidence type="ECO:0000313" key="4">
    <source>
        <dbReference type="EMBL" id="GLS85566.1"/>
    </source>
</evidence>
<dbReference type="AlphaFoldDB" id="A0AA37X1V2"/>
<evidence type="ECO:0000259" key="3">
    <source>
        <dbReference type="PROSITE" id="PS51186"/>
    </source>
</evidence>
<evidence type="ECO:0000313" key="5">
    <source>
        <dbReference type="Proteomes" id="UP001157355"/>
    </source>
</evidence>
<dbReference type="SUPFAM" id="SSF55729">
    <property type="entry name" value="Acyl-CoA N-acyltransferases (Nat)"/>
    <property type="match status" value="1"/>
</dbReference>
<organism evidence="4 5">
    <name type="scientific">Cypionkella aquatica</name>
    <dbReference type="NCBI Taxonomy" id="1756042"/>
    <lineage>
        <taxon>Bacteria</taxon>
        <taxon>Pseudomonadati</taxon>
        <taxon>Pseudomonadota</taxon>
        <taxon>Alphaproteobacteria</taxon>
        <taxon>Rhodobacterales</taxon>
        <taxon>Paracoccaceae</taxon>
        <taxon>Cypionkella</taxon>
    </lineage>
</organism>
<protein>
    <submittedName>
        <fullName evidence="4">GCN5 family N-acetyltransferase</fullName>
    </submittedName>
</protein>
<dbReference type="InterPro" id="IPR050832">
    <property type="entry name" value="Bact_Acetyltransf"/>
</dbReference>
<dbReference type="InterPro" id="IPR000182">
    <property type="entry name" value="GNAT_dom"/>
</dbReference>
<gene>
    <name evidence="4" type="ORF">GCM10010873_05390</name>
</gene>
<dbReference type="PANTHER" id="PTHR43877:SF5">
    <property type="entry name" value="BLL8307 PROTEIN"/>
    <property type="match status" value="1"/>
</dbReference>
<accession>A0AA37X1V2</accession>
<dbReference type="InterPro" id="IPR016181">
    <property type="entry name" value="Acyl_CoA_acyltransferase"/>
</dbReference>
<evidence type="ECO:0000256" key="1">
    <source>
        <dbReference type="ARBA" id="ARBA00022679"/>
    </source>
</evidence>
<dbReference type="CDD" id="cd04301">
    <property type="entry name" value="NAT_SF"/>
    <property type="match status" value="1"/>
</dbReference>
<dbReference type="Pfam" id="PF00583">
    <property type="entry name" value="Acetyltransf_1"/>
    <property type="match status" value="1"/>
</dbReference>
<dbReference type="RefSeq" id="WP_284323778.1">
    <property type="nucleotide sequence ID" value="NZ_BSPP01000002.1"/>
</dbReference>
<name>A0AA37X1V2_9RHOB</name>
<dbReference type="GO" id="GO:0016747">
    <property type="term" value="F:acyltransferase activity, transferring groups other than amino-acyl groups"/>
    <property type="evidence" value="ECO:0007669"/>
    <property type="project" value="InterPro"/>
</dbReference>
<comment type="caution">
    <text evidence="4">The sequence shown here is derived from an EMBL/GenBank/DDBJ whole genome shotgun (WGS) entry which is preliminary data.</text>
</comment>
<dbReference type="EMBL" id="BSPP01000002">
    <property type="protein sequence ID" value="GLS85566.1"/>
    <property type="molecule type" value="Genomic_DNA"/>
</dbReference>
<dbReference type="PROSITE" id="PS51186">
    <property type="entry name" value="GNAT"/>
    <property type="match status" value="1"/>
</dbReference>